<sequence>MRELRPRYGIIAIALALLIILIWPEKEYYRKAPLSGELLDEYGCPRYIKPDNPRVTATRGKFSNPPDAGTPLETIGLVKAPKADGNGFFYYRMPIGYSLNWLTWEEESRFDPNTPLFGTWWTFWMPEKRYPEMPVGYSLMTKAYKCEQGRPYPSEDHYLVSFGVEALVNEKLNSGGTPEHMWRRKFKKPDGDIILPSGIITRQSTSGDFVIPEKLSSARQLPNGLNADKGWGIGRVYYRNPENHPYQFMIECADSFSMLCSSQFYFPDRNLNIVMHFTRERVDMWEDILVAAMELLDHWQVDLDLLPVFQN</sequence>
<name>A0ABV7D773_9PROT</name>
<evidence type="ECO:0000313" key="2">
    <source>
        <dbReference type="EMBL" id="MFC3052822.1"/>
    </source>
</evidence>
<keyword evidence="1" id="KW-0812">Transmembrane</keyword>
<dbReference type="Proteomes" id="UP001595444">
    <property type="component" value="Unassembled WGS sequence"/>
</dbReference>
<reference evidence="3" key="1">
    <citation type="journal article" date="2019" name="Int. J. Syst. Evol. Microbiol.">
        <title>The Global Catalogue of Microorganisms (GCM) 10K type strain sequencing project: providing services to taxonomists for standard genome sequencing and annotation.</title>
        <authorList>
            <consortium name="The Broad Institute Genomics Platform"/>
            <consortium name="The Broad Institute Genome Sequencing Center for Infectious Disease"/>
            <person name="Wu L."/>
            <person name="Ma J."/>
        </authorList>
    </citation>
    <scope>NUCLEOTIDE SEQUENCE [LARGE SCALE GENOMIC DNA]</scope>
    <source>
        <strain evidence="3">KCTC 62164</strain>
    </source>
</reference>
<organism evidence="2 3">
    <name type="scientific">Kordiimonas pumila</name>
    <dbReference type="NCBI Taxonomy" id="2161677"/>
    <lineage>
        <taxon>Bacteria</taxon>
        <taxon>Pseudomonadati</taxon>
        <taxon>Pseudomonadota</taxon>
        <taxon>Alphaproteobacteria</taxon>
        <taxon>Kordiimonadales</taxon>
        <taxon>Kordiimonadaceae</taxon>
        <taxon>Kordiimonas</taxon>
    </lineage>
</organism>
<proteinExistence type="predicted"/>
<keyword evidence="3" id="KW-1185">Reference proteome</keyword>
<evidence type="ECO:0008006" key="4">
    <source>
        <dbReference type="Google" id="ProtNLM"/>
    </source>
</evidence>
<comment type="caution">
    <text evidence="2">The sequence shown here is derived from an EMBL/GenBank/DDBJ whole genome shotgun (WGS) entry which is preliminary data.</text>
</comment>
<dbReference type="EMBL" id="JBHRSL010000010">
    <property type="protein sequence ID" value="MFC3052822.1"/>
    <property type="molecule type" value="Genomic_DNA"/>
</dbReference>
<feature type="transmembrane region" description="Helical" evidence="1">
    <location>
        <begin position="6"/>
        <end position="23"/>
    </location>
</feature>
<gene>
    <name evidence="2" type="ORF">ACFOKA_12985</name>
</gene>
<accession>A0ABV7D773</accession>
<dbReference type="RefSeq" id="WP_194213534.1">
    <property type="nucleotide sequence ID" value="NZ_CP061205.1"/>
</dbReference>
<keyword evidence="1" id="KW-0472">Membrane</keyword>
<protein>
    <recommendedName>
        <fullName evidence="4">Methanolan biosynthesis EpsI domain-containing protein</fullName>
    </recommendedName>
</protein>
<keyword evidence="1" id="KW-1133">Transmembrane helix</keyword>
<evidence type="ECO:0000256" key="1">
    <source>
        <dbReference type="SAM" id="Phobius"/>
    </source>
</evidence>
<evidence type="ECO:0000313" key="3">
    <source>
        <dbReference type="Proteomes" id="UP001595444"/>
    </source>
</evidence>